<evidence type="ECO:0000256" key="1">
    <source>
        <dbReference type="SAM" id="MobiDB-lite"/>
    </source>
</evidence>
<dbReference type="Proteomes" id="UP000604046">
    <property type="component" value="Unassembled WGS sequence"/>
</dbReference>
<comment type="caution">
    <text evidence="2">The sequence shown here is derived from an EMBL/GenBank/DDBJ whole genome shotgun (WGS) entry which is preliminary data.</text>
</comment>
<evidence type="ECO:0000313" key="2">
    <source>
        <dbReference type="EMBL" id="CAE7039633.1"/>
    </source>
</evidence>
<proteinExistence type="predicted"/>
<organism evidence="2 3">
    <name type="scientific">Symbiodinium natans</name>
    <dbReference type="NCBI Taxonomy" id="878477"/>
    <lineage>
        <taxon>Eukaryota</taxon>
        <taxon>Sar</taxon>
        <taxon>Alveolata</taxon>
        <taxon>Dinophyceae</taxon>
        <taxon>Suessiales</taxon>
        <taxon>Symbiodiniaceae</taxon>
        <taxon>Symbiodinium</taxon>
    </lineage>
</organism>
<protein>
    <submittedName>
        <fullName evidence="2">Uncharacterized protein</fullName>
    </submittedName>
</protein>
<sequence>MSLADSEPTFAARALQYGLPQSCIDVLQASRLATFSALLFHVASAPNKVEQDKVEKVFQSFPVADRTDSTKSAVNRLLFEAGTLVVAELKSMVETPEDAPRKLSPEERASRLDSVRTRLGSWPVGGQFEPSHALVDSCAAMIRDQAIRYIPPSRCSSRDAEVTSVRRDDSLIRLENNALKVGGKTPTVRVDLTSDLRVYQAVCRRGVALEVAGVCKYEAHETSMRTLFDHIHRHPPAGYVSPGLDQFLLADRELWRLVSEQVQHKFAQTGGSSQVDAALQSACTVLSRCPKGLCLCALAKPRVGDSRRLRNQVRSFQRQVASPSRRSVDSLVCLEVFAGTARLSSALAAVGFQALAVDSKVGGEMRVLQVNLLQESGRQLVLDMIRSGKIWSVHLAPPCSTSSQARSIPARGRKAPVPLRSFTHPDGLPGLNMRDKVRISHANILYEFCADAILAAAAAGCMWSIENPAGSLFWTTSPMKRVANQLSEQLCFVQFHHCCFGGDRCKLTALWTNVRDLSVLGMLCDPSLGHKHKAWGRLDNGSWATSAETAYPRKLCRQWAAALLGVAISQGYSASDASGARANPVASTRARLRAALGFLPKSSLLPPQVNPLQKSEWVQLPPELDMAACVPGASAERLTGVKNSQVVSIRRQGGSWWASVAEPVQPQEFLRRAANSVHPAECRPPLPEPLESAVYRVRTSLTQVHRDRVQMLNSMCQRAKELAKEENEDHARMDSSVRGILQGKRLRLLEELLQSIDFEDKALVDDLRKGMPLTGWLRDSGHMQAHVVPPLLTKDELLKQAPARNREIWDMTGPSGDSTLDEALWRKTCEDVDNGWAFLLPPSDAPPAEGALSRRFAVTQGDRVRAIDDFSVSRINDTVGSQDKITVMTSGDTVALVQAFLRSPQVPAKARKLLGRCFDLKSAYRQLAVSPQDMDVARVAVWNPVAKRVEVLPLRALPFGASASVWGFIRLALALWAAGTQLLCIPWTTFYDDYSVVTLEEDVRSLQASVFLFFQLLGWKVATDGGKASPFCQVFQSLGVVFDLTKAPQRTVLVSNTESRRIEVRRWCKETLDRGTLAPAECLAFASRVRWLEAQTHGRLGMVALRVLLNHASPAKDSRRVAMSSRLRWAVSWILHSVPSAPPRAFELQARKKFLVFTDGAVEDGIASVGGVLCSARALPIAYFGAKVPQSVTEAWRACGTEHPVFQAELLAVLLAAHLWGGALAGNLCTCFVDNEAVKHALIRGSAFPDSNQLLLENFLSQESSLGTHFWFCRVPSPCNPADAPSRGLFPQWLACAKREEVHGDFAPQVQLWNQGIGSLQHGQEPRLPVPDAVQVQELSKVGLPASAVQLCRSVVGPDRFLWTYQEDLFELPAHVPRPLVAVNAQAVAVPASRAREERQVALSKWSALIRQAPHFFSIQVLHFVMNQDNRVELGNLEVIFCRKATNTLLSRAGALKKLVVWGVFRFPMEALSEPLLFLFMQELKDKGASASAGHSVLQALAFCHGLLGLAVALDSLRSPRVTGMAHLQLQNKRPPKQAQPLTVQEVRWLEQAAAQDPQSYESLLAGGLCFMLFARARHSDACRAKDLAFDFGARTFKTGYVECAVLNPKQSRAASQGNRLLPMAAPVLGLEERPWALSWTSARQAWGLTCAGDLADDFILPAMSANGRLLQAHLTSAEVTRWLRAILSQDPRANQDHLLQLTSHSLKVTLLSWTAKVFVGWDNQTLLGYHSLGVNKSALSYSRDAFSGPLRELEKVLTLVRAGQFDPDDTRSGRWHPVPQASSSSASAASAAGDAAEALQQALQESSEGSDSEGSVSSSGSENGQLQVNEATHLLSLIVESGRFALHSHASSGITHVVESGFDRFLCGRSVYGRYQVVQEVSGQDLRLCFICNNGAEAKLNGAWAGA</sequence>
<accession>A0A812INI0</accession>
<reference evidence="2" key="1">
    <citation type="submission" date="2021-02" db="EMBL/GenBank/DDBJ databases">
        <authorList>
            <person name="Dougan E. K."/>
            <person name="Rhodes N."/>
            <person name="Thang M."/>
            <person name="Chan C."/>
        </authorList>
    </citation>
    <scope>NUCLEOTIDE SEQUENCE</scope>
</reference>
<feature type="compositionally biased region" description="Low complexity" evidence="1">
    <location>
        <begin position="1781"/>
        <end position="1824"/>
    </location>
</feature>
<evidence type="ECO:0000313" key="3">
    <source>
        <dbReference type="Proteomes" id="UP000604046"/>
    </source>
</evidence>
<dbReference type="EMBL" id="CAJNDS010000291">
    <property type="protein sequence ID" value="CAE7039633.1"/>
    <property type="molecule type" value="Genomic_DNA"/>
</dbReference>
<name>A0A812INI0_9DINO</name>
<keyword evidence="3" id="KW-1185">Reference proteome</keyword>
<feature type="region of interest" description="Disordered" evidence="1">
    <location>
        <begin position="1769"/>
        <end position="1824"/>
    </location>
</feature>
<gene>
    <name evidence="2" type="ORF">SNAT2548_LOCUS4719</name>
</gene>